<dbReference type="InterPro" id="IPR002073">
    <property type="entry name" value="PDEase_catalytic_dom"/>
</dbReference>
<keyword evidence="1 3" id="KW-0479">Metal-binding</keyword>
<dbReference type="SUPFAM" id="SSF109604">
    <property type="entry name" value="HD-domain/PDEase-like"/>
    <property type="match status" value="1"/>
</dbReference>
<dbReference type="PROSITE" id="PS00126">
    <property type="entry name" value="PDEASE_I_1"/>
    <property type="match status" value="1"/>
</dbReference>
<name>A0A7I8WAP7_9ANNE</name>
<keyword evidence="6" id="KW-1185">Reference proteome</keyword>
<dbReference type="AlphaFoldDB" id="A0A7I8WAP7"/>
<keyword evidence="2" id="KW-0378">Hydrolase</keyword>
<evidence type="ECO:0000256" key="1">
    <source>
        <dbReference type="ARBA" id="ARBA00022723"/>
    </source>
</evidence>
<evidence type="ECO:0000256" key="2">
    <source>
        <dbReference type="ARBA" id="ARBA00022801"/>
    </source>
</evidence>
<proteinExistence type="predicted"/>
<organism evidence="5 6">
    <name type="scientific">Dimorphilus gyrociliatus</name>
    <dbReference type="NCBI Taxonomy" id="2664684"/>
    <lineage>
        <taxon>Eukaryota</taxon>
        <taxon>Metazoa</taxon>
        <taxon>Spiralia</taxon>
        <taxon>Lophotrochozoa</taxon>
        <taxon>Annelida</taxon>
        <taxon>Polychaeta</taxon>
        <taxon>Polychaeta incertae sedis</taxon>
        <taxon>Dinophilidae</taxon>
        <taxon>Dimorphilus</taxon>
    </lineage>
</organism>
<dbReference type="Pfam" id="PF00233">
    <property type="entry name" value="PDEase_I"/>
    <property type="match status" value="1"/>
</dbReference>
<feature type="domain" description="PDEase" evidence="4">
    <location>
        <begin position="1"/>
        <end position="312"/>
    </location>
</feature>
<dbReference type="EMBL" id="CAJFCJ010000025">
    <property type="protein sequence ID" value="CAD5125215.1"/>
    <property type="molecule type" value="Genomic_DNA"/>
</dbReference>
<sequence>MSSDRLRRSYEKYAPVAKESKVEDLISQFEEYKTSSRRRFSSRFDELTYCPRNVEKAKIPLACMKMFDDLGFLNMINEEELARDTNCCILLIAAICHDVDHRALTNPYLMEQRGREHGSIVSRASVKDSVQERHHFYVTENVLGREGCEILKSLKTSMGKKLSKIKRLLLTTDASMDKFKDHISIFKELSDNVKEQDHINSFYRDNDALIMDLIISCADLSDQVKDFENAREAACLVLKEFYDQGDKERKEGKPVLDIYKRDSPVYKGQIFFFQNMVLPLFLALKVAFPESRRLYRNGQKNLEMWSTDEFKSFKVQ</sequence>
<reference evidence="5 6" key="1">
    <citation type="submission" date="2020-08" db="EMBL/GenBank/DDBJ databases">
        <authorList>
            <person name="Hejnol A."/>
        </authorList>
    </citation>
    <scope>NUCLEOTIDE SEQUENCE [LARGE SCALE GENOMIC DNA]</scope>
</reference>
<dbReference type="GO" id="GO:0004114">
    <property type="term" value="F:3',5'-cyclic-nucleotide phosphodiesterase activity"/>
    <property type="evidence" value="ECO:0007669"/>
    <property type="project" value="InterPro"/>
</dbReference>
<evidence type="ECO:0000259" key="4">
    <source>
        <dbReference type="PROSITE" id="PS51845"/>
    </source>
</evidence>
<dbReference type="GO" id="GO:0046872">
    <property type="term" value="F:metal ion binding"/>
    <property type="evidence" value="ECO:0007669"/>
    <property type="project" value="UniProtKB-KW"/>
</dbReference>
<protein>
    <submittedName>
        <fullName evidence="5">DgyrCDS13455</fullName>
    </submittedName>
</protein>
<evidence type="ECO:0000313" key="5">
    <source>
        <dbReference type="EMBL" id="CAD5125215.1"/>
    </source>
</evidence>
<feature type="binding site" evidence="3">
    <location>
        <position position="97"/>
    </location>
    <ligand>
        <name>Zn(2+)</name>
        <dbReference type="ChEBI" id="CHEBI:29105"/>
        <label>1</label>
    </ligand>
</feature>
<evidence type="ECO:0000313" key="6">
    <source>
        <dbReference type="Proteomes" id="UP000549394"/>
    </source>
</evidence>
<gene>
    <name evidence="5" type="ORF">DGYR_LOCUS12630</name>
</gene>
<dbReference type="Proteomes" id="UP000549394">
    <property type="component" value="Unassembled WGS sequence"/>
</dbReference>
<dbReference type="InterPro" id="IPR003607">
    <property type="entry name" value="HD/PDEase_dom"/>
</dbReference>
<dbReference type="InterPro" id="IPR023088">
    <property type="entry name" value="PDEase"/>
</dbReference>
<accession>A0A7I8WAP7</accession>
<dbReference type="InterPro" id="IPR023174">
    <property type="entry name" value="PDEase_CS"/>
</dbReference>
<feature type="binding site" evidence="3">
    <location>
        <position position="219"/>
    </location>
    <ligand>
        <name>Zn(2+)</name>
        <dbReference type="ChEBI" id="CHEBI:29105"/>
        <label>1</label>
    </ligand>
</feature>
<dbReference type="InterPro" id="IPR036971">
    <property type="entry name" value="PDEase_catalytic_dom_sf"/>
</dbReference>
<dbReference type="GO" id="GO:0007165">
    <property type="term" value="P:signal transduction"/>
    <property type="evidence" value="ECO:0007669"/>
    <property type="project" value="InterPro"/>
</dbReference>
<dbReference type="PANTHER" id="PTHR11347">
    <property type="entry name" value="CYCLIC NUCLEOTIDE PHOSPHODIESTERASE"/>
    <property type="match status" value="1"/>
</dbReference>
<dbReference type="PRINTS" id="PR00387">
    <property type="entry name" value="PDIESTERASE1"/>
</dbReference>
<dbReference type="Gene3D" id="1.10.1300.10">
    <property type="entry name" value="3'5'-cyclic nucleotide phosphodiesterase, catalytic domain"/>
    <property type="match status" value="1"/>
</dbReference>
<dbReference type="PROSITE" id="PS51845">
    <property type="entry name" value="PDEASE_I_2"/>
    <property type="match status" value="1"/>
</dbReference>
<dbReference type="CDD" id="cd00077">
    <property type="entry name" value="HDc"/>
    <property type="match status" value="1"/>
</dbReference>
<feature type="binding site" evidence="3">
    <location>
        <position position="98"/>
    </location>
    <ligand>
        <name>Zn(2+)</name>
        <dbReference type="ChEBI" id="CHEBI:29105"/>
        <label>1</label>
    </ligand>
</feature>
<evidence type="ECO:0000256" key="3">
    <source>
        <dbReference type="PIRSR" id="PIRSR623088-3"/>
    </source>
</evidence>
<comment type="caution">
    <text evidence="5">The sequence shown here is derived from an EMBL/GenBank/DDBJ whole genome shotgun (WGS) entry which is preliminary data.</text>
</comment>
<dbReference type="OrthoDB" id="546632at2759"/>
<feature type="binding site" evidence="3">
    <location>
        <position position="98"/>
    </location>
    <ligand>
        <name>Zn(2+)</name>
        <dbReference type="ChEBI" id="CHEBI:29105"/>
        <label>2</label>
    </ligand>
</feature>